<dbReference type="InterPro" id="IPR036388">
    <property type="entry name" value="WH-like_DNA-bd_sf"/>
</dbReference>
<feature type="domain" description="HVO-A0261-like N-terminal" evidence="2">
    <location>
        <begin position="9"/>
        <end position="89"/>
    </location>
</feature>
<keyword evidence="4" id="KW-1185">Reference proteome</keyword>
<gene>
    <name evidence="3" type="ORF">ACFO0N_17735</name>
</gene>
<evidence type="ECO:0000313" key="4">
    <source>
        <dbReference type="Proteomes" id="UP001595921"/>
    </source>
</evidence>
<dbReference type="InterPro" id="IPR036390">
    <property type="entry name" value="WH_DNA-bd_sf"/>
</dbReference>
<protein>
    <submittedName>
        <fullName evidence="3">Helix-turn-helix transcriptional regulator</fullName>
    </submittedName>
</protein>
<dbReference type="Pfam" id="PF08350">
    <property type="entry name" value="FilR1_middle"/>
    <property type="match status" value="1"/>
</dbReference>
<dbReference type="Proteomes" id="UP001595921">
    <property type="component" value="Unassembled WGS sequence"/>
</dbReference>
<dbReference type="Pfam" id="PF25213">
    <property type="entry name" value="HVO_A0261_N"/>
    <property type="match status" value="1"/>
</dbReference>
<dbReference type="EMBL" id="JBHSDS010000008">
    <property type="protein sequence ID" value="MFC4359790.1"/>
    <property type="molecule type" value="Genomic_DNA"/>
</dbReference>
<dbReference type="SUPFAM" id="SSF46785">
    <property type="entry name" value="Winged helix' DNA-binding domain"/>
    <property type="match status" value="1"/>
</dbReference>
<evidence type="ECO:0000313" key="3">
    <source>
        <dbReference type="EMBL" id="MFC4359790.1"/>
    </source>
</evidence>
<evidence type="ECO:0000259" key="2">
    <source>
        <dbReference type="Pfam" id="PF25213"/>
    </source>
</evidence>
<dbReference type="RefSeq" id="WP_267621275.1">
    <property type="nucleotide sequence ID" value="NZ_JAODIW010000006.1"/>
</dbReference>
<name>A0ABD5PG74_9EURY</name>
<sequence>MPLQEREREIVATVFDRSELIDRLLDGPKEKRELVEELPVSRSTVNRAIRELETLELVERVDEGYRVTDLCRSTTTRLSALVDSVGYEMRLQKFRKWVPDGTLEFDLADADDATVLLPEPGNPYGMVNRHVERLREAPSHRSVLPLTGLHGYEAVHDRVVEAGVETTVVAAPSVVDVLVTDPEFEPLTDALTETDRFRLFETEEPVPYFVGVYGDVVQFGVDDDGDPRALYETTDTTVREWANRRIDDYVERAERVL</sequence>
<dbReference type="InterPro" id="IPR057527">
    <property type="entry name" value="HVO_A0261-like_N"/>
</dbReference>
<comment type="caution">
    <text evidence="3">The sequence shown here is derived from an EMBL/GenBank/DDBJ whole genome shotgun (WGS) entry which is preliminary data.</text>
</comment>
<dbReference type="Gene3D" id="1.10.10.10">
    <property type="entry name" value="Winged helix-like DNA-binding domain superfamily/Winged helix DNA-binding domain"/>
    <property type="match status" value="1"/>
</dbReference>
<feature type="domain" description="Methanogenesis regulatory protein FilR1 middle" evidence="1">
    <location>
        <begin position="123"/>
        <end position="252"/>
    </location>
</feature>
<organism evidence="3 4">
    <name type="scientific">Halobium salinum</name>
    <dbReference type="NCBI Taxonomy" id="1364940"/>
    <lineage>
        <taxon>Archaea</taxon>
        <taxon>Methanobacteriati</taxon>
        <taxon>Methanobacteriota</taxon>
        <taxon>Stenosarchaea group</taxon>
        <taxon>Halobacteria</taxon>
        <taxon>Halobacteriales</taxon>
        <taxon>Haloferacaceae</taxon>
        <taxon>Halobium</taxon>
    </lineage>
</organism>
<proteinExistence type="predicted"/>
<reference evidence="3 4" key="1">
    <citation type="journal article" date="2019" name="Int. J. Syst. Evol. Microbiol.">
        <title>The Global Catalogue of Microorganisms (GCM) 10K type strain sequencing project: providing services to taxonomists for standard genome sequencing and annotation.</title>
        <authorList>
            <consortium name="The Broad Institute Genomics Platform"/>
            <consortium name="The Broad Institute Genome Sequencing Center for Infectious Disease"/>
            <person name="Wu L."/>
            <person name="Ma J."/>
        </authorList>
    </citation>
    <scope>NUCLEOTIDE SEQUENCE [LARGE SCALE GENOMIC DNA]</scope>
    <source>
        <strain evidence="3 4">CGMCC 1.12553</strain>
    </source>
</reference>
<dbReference type="AlphaFoldDB" id="A0ABD5PG74"/>
<accession>A0ABD5PG74</accession>
<dbReference type="InterPro" id="IPR013561">
    <property type="entry name" value="FilR1_middle_dom"/>
</dbReference>
<evidence type="ECO:0000259" key="1">
    <source>
        <dbReference type="Pfam" id="PF08350"/>
    </source>
</evidence>